<feature type="chain" id="PRO_5015148668" description="TonB-dependent receptor-like protein" evidence="1">
    <location>
        <begin position="20"/>
        <end position="167"/>
    </location>
</feature>
<accession>A0A2P8HIQ5</accession>
<evidence type="ECO:0008006" key="4">
    <source>
        <dbReference type="Google" id="ProtNLM"/>
    </source>
</evidence>
<evidence type="ECO:0000313" key="3">
    <source>
        <dbReference type="Proteomes" id="UP000240971"/>
    </source>
</evidence>
<gene>
    <name evidence="2" type="ORF">CLV51_10374</name>
</gene>
<keyword evidence="3" id="KW-1185">Reference proteome</keyword>
<dbReference type="EMBL" id="PYAW01000003">
    <property type="protein sequence ID" value="PSL46098.1"/>
    <property type="molecule type" value="Genomic_DNA"/>
</dbReference>
<proteinExistence type="predicted"/>
<dbReference type="OrthoDB" id="657433at2"/>
<protein>
    <recommendedName>
        <fullName evidence="4">TonB-dependent receptor-like protein</fullName>
    </recommendedName>
</protein>
<reference evidence="2 3" key="1">
    <citation type="submission" date="2018-03" db="EMBL/GenBank/DDBJ databases">
        <title>Genomic Encyclopedia of Archaeal and Bacterial Type Strains, Phase II (KMG-II): from individual species to whole genera.</title>
        <authorList>
            <person name="Goeker M."/>
        </authorList>
    </citation>
    <scope>NUCLEOTIDE SEQUENCE [LARGE SCALE GENOMIC DNA]</scope>
    <source>
        <strain evidence="2 3">DSM 24859</strain>
    </source>
</reference>
<sequence>MKARILLISALFFSFGATAQSVENDDPVYVLDSVVVTQSIIGQVTPDKIGLITIATGKGTKTLLKYGSQAANGVVYVETKPFARKRVNTLLSLMSPAYDSLLHKYGNDSSFYFIVNNKPITTNNEMGLMTVDTKTFISVKILSEQELQDKYQVMDRKVGILISSREE</sequence>
<dbReference type="RefSeq" id="WP_106528909.1">
    <property type="nucleotide sequence ID" value="NZ_PYAW01000003.1"/>
</dbReference>
<dbReference type="Proteomes" id="UP000240971">
    <property type="component" value="Unassembled WGS sequence"/>
</dbReference>
<dbReference type="AlphaFoldDB" id="A0A2P8HIQ5"/>
<evidence type="ECO:0000313" key="2">
    <source>
        <dbReference type="EMBL" id="PSL46098.1"/>
    </source>
</evidence>
<evidence type="ECO:0000256" key="1">
    <source>
        <dbReference type="SAM" id="SignalP"/>
    </source>
</evidence>
<keyword evidence="1" id="KW-0732">Signal</keyword>
<feature type="signal peptide" evidence="1">
    <location>
        <begin position="1"/>
        <end position="19"/>
    </location>
</feature>
<organism evidence="2 3">
    <name type="scientific">Chitinophaga niastensis</name>
    <dbReference type="NCBI Taxonomy" id="536980"/>
    <lineage>
        <taxon>Bacteria</taxon>
        <taxon>Pseudomonadati</taxon>
        <taxon>Bacteroidota</taxon>
        <taxon>Chitinophagia</taxon>
        <taxon>Chitinophagales</taxon>
        <taxon>Chitinophagaceae</taxon>
        <taxon>Chitinophaga</taxon>
    </lineage>
</organism>
<name>A0A2P8HIQ5_CHINA</name>
<comment type="caution">
    <text evidence="2">The sequence shown here is derived from an EMBL/GenBank/DDBJ whole genome shotgun (WGS) entry which is preliminary data.</text>
</comment>